<evidence type="ECO:0000256" key="1">
    <source>
        <dbReference type="SAM" id="MobiDB-lite"/>
    </source>
</evidence>
<feature type="region of interest" description="Disordered" evidence="1">
    <location>
        <begin position="202"/>
        <end position="238"/>
    </location>
</feature>
<evidence type="ECO:0000313" key="4">
    <source>
        <dbReference type="WBParaSite" id="DME_0000736401-mRNA-1"/>
    </source>
</evidence>
<dbReference type="Gene3D" id="2.30.30.140">
    <property type="match status" value="1"/>
</dbReference>
<dbReference type="AlphaFoldDB" id="A0A0N4UID7"/>
<dbReference type="InterPro" id="IPR000313">
    <property type="entry name" value="PWWP_dom"/>
</dbReference>
<protein>
    <submittedName>
        <fullName evidence="4">PWWP domain-containing protein</fullName>
    </submittedName>
</protein>
<dbReference type="WBParaSite" id="DME_0000736401-mRNA-1">
    <property type="protein sequence ID" value="DME_0000736401-mRNA-1"/>
    <property type="gene ID" value="DME_0000736401"/>
</dbReference>
<sequence>LEHCNLCDNYYGTSHTGYVWEDFCLPYTSRIGYAWALPPTKDIMKRNSFKAGDLVWAKMKGHPTWPATIMKSSDKLVNIPKGRYSVLFFGTYETGIIKQNDIYDYLKYRSFFSTPKKQKGFMEALEQIQEAYTKLREQKSKFSHQNQGKKRTRSVTCSKLDFKRFTHLSDRRRTRSQSSRSSSPVTFVANFLKDRKECNILGRPNMPGSPCSETLNKSNGNISSSSRRRTRSELSNYSISPVRCASNERKRHDNIPVSGSTLSALVGNDPMLYEATKYFDDVFNDDDGIFEATSRKSSVSKTSDDFKIFFGKRRRSSSGSSSGRSRHASMTADFILGECFNFTAEDDFFRPLTPEIPPPLPPQPRDCRFCGCTCQIISDSYRLVNLCTNKACLEDNGKCDLFNENNSWFDITETSNKNLLFPNKDLSTEDALKARKNHMSNSFLSSESFESNLVGKNALHSKQSYDLRSVNKKSVLQLDPSAIFLHKLVSSPNEANSSVHRALSKDKDNTTAKKSRIQRSNIRPKTYKVEKTPDLREDGKRYCILCNGQVRPQMCGGSRHRWRCVNKSCRKWYGWVREGEEIPKDLGKKGRWKDLPFNIKTRHSPPIYDFLSQAHSSVMNCKKQDISQKNIPKKKCARRELFLTQPICTLEKRCRWWLSEQKLYNDIEIESSKSVLDVAATCFAVARALRTATNEITEEGNADSSALDLLMDTYYSTVGPILSLLINLPFFGSERDFEGLWLCGIPHTPIVIQDS</sequence>
<evidence type="ECO:0000313" key="3">
    <source>
        <dbReference type="Proteomes" id="UP000038040"/>
    </source>
</evidence>
<dbReference type="CDD" id="cd05834">
    <property type="entry name" value="PWWP_HRP"/>
    <property type="match status" value="1"/>
</dbReference>
<organism evidence="3 4">
    <name type="scientific">Dracunculus medinensis</name>
    <name type="common">Guinea worm</name>
    <dbReference type="NCBI Taxonomy" id="318479"/>
    <lineage>
        <taxon>Eukaryota</taxon>
        <taxon>Metazoa</taxon>
        <taxon>Ecdysozoa</taxon>
        <taxon>Nematoda</taxon>
        <taxon>Chromadorea</taxon>
        <taxon>Rhabditida</taxon>
        <taxon>Spirurina</taxon>
        <taxon>Dracunculoidea</taxon>
        <taxon>Dracunculidae</taxon>
        <taxon>Dracunculus</taxon>
    </lineage>
</organism>
<proteinExistence type="predicted"/>
<accession>A0A0N4UID7</accession>
<evidence type="ECO:0000259" key="2">
    <source>
        <dbReference type="PROSITE" id="PS50812"/>
    </source>
</evidence>
<feature type="domain" description="PWWP" evidence="2">
    <location>
        <begin position="51"/>
        <end position="108"/>
    </location>
</feature>
<name>A0A0N4UID7_DRAME</name>
<dbReference type="SMART" id="SM00293">
    <property type="entry name" value="PWWP"/>
    <property type="match status" value="1"/>
</dbReference>
<dbReference type="Proteomes" id="UP000038040">
    <property type="component" value="Unplaced"/>
</dbReference>
<dbReference type="PANTHER" id="PTHR12550">
    <property type="entry name" value="HEPATOMA-DERIVED GROWTH FACTOR-RELATED"/>
    <property type="match status" value="1"/>
</dbReference>
<feature type="region of interest" description="Disordered" evidence="1">
    <location>
        <begin position="496"/>
        <end position="523"/>
    </location>
</feature>
<feature type="compositionally biased region" description="Low complexity" evidence="1">
    <location>
        <begin position="216"/>
        <end position="225"/>
    </location>
</feature>
<dbReference type="PROSITE" id="PS50812">
    <property type="entry name" value="PWWP"/>
    <property type="match status" value="1"/>
</dbReference>
<dbReference type="Pfam" id="PF00855">
    <property type="entry name" value="PWWP"/>
    <property type="match status" value="1"/>
</dbReference>
<dbReference type="SUPFAM" id="SSF63748">
    <property type="entry name" value="Tudor/PWWP/MBT"/>
    <property type="match status" value="1"/>
</dbReference>
<dbReference type="PANTHER" id="PTHR12550:SF70">
    <property type="entry name" value="JIL-1 ANCHORING AND STABILIZING PROTEIN, ISOFORM A"/>
    <property type="match status" value="1"/>
</dbReference>
<reference evidence="4" key="1">
    <citation type="submission" date="2017-02" db="UniProtKB">
        <authorList>
            <consortium name="WormBaseParasite"/>
        </authorList>
    </citation>
    <scope>IDENTIFICATION</scope>
</reference>